<dbReference type="Pfam" id="PF03061">
    <property type="entry name" value="4HBT"/>
    <property type="match status" value="1"/>
</dbReference>
<gene>
    <name evidence="4" type="ORF">PEPS_16580</name>
</gene>
<evidence type="ECO:0000256" key="2">
    <source>
        <dbReference type="ARBA" id="ARBA00022801"/>
    </source>
</evidence>
<dbReference type="InterPro" id="IPR029069">
    <property type="entry name" value="HotDog_dom_sf"/>
</dbReference>
<accession>A0ABN6L818</accession>
<dbReference type="SUPFAM" id="SSF54637">
    <property type="entry name" value="Thioesterase/thiol ester dehydrase-isomerase"/>
    <property type="match status" value="1"/>
</dbReference>
<dbReference type="NCBIfam" id="TIGR00369">
    <property type="entry name" value="unchar_dom_1"/>
    <property type="match status" value="1"/>
</dbReference>
<keyword evidence="5" id="KW-1185">Reference proteome</keyword>
<protein>
    <submittedName>
        <fullName evidence="4">Thioesterase</fullName>
    </submittedName>
</protein>
<feature type="domain" description="Thioesterase" evidence="3">
    <location>
        <begin position="49"/>
        <end position="126"/>
    </location>
</feature>
<evidence type="ECO:0000256" key="1">
    <source>
        <dbReference type="ARBA" id="ARBA00008324"/>
    </source>
</evidence>
<evidence type="ECO:0000259" key="3">
    <source>
        <dbReference type="Pfam" id="PF03061"/>
    </source>
</evidence>
<dbReference type="InterPro" id="IPR003736">
    <property type="entry name" value="PAAI_dom"/>
</dbReference>
<reference evidence="4 5" key="1">
    <citation type="submission" date="2021-12" db="EMBL/GenBank/DDBJ databases">
        <title>Genome sequencing of bacteria with rrn-lacking chromosome and rrn-plasmid.</title>
        <authorList>
            <person name="Anda M."/>
            <person name="Iwasaki W."/>
        </authorList>
    </citation>
    <scope>NUCLEOTIDE SEQUENCE [LARGE SCALE GENOMIC DNA]</scope>
    <source>
        <strain evidence="4 5">NBRC 101262</strain>
    </source>
</reference>
<keyword evidence="2" id="KW-0378">Hydrolase</keyword>
<evidence type="ECO:0000313" key="5">
    <source>
        <dbReference type="Proteomes" id="UP001354989"/>
    </source>
</evidence>
<sequence length="139" mass="15414">MFRNNLNLETLNQMNQGTLMETFGIQYTEIGEDFLRGSMPVGPKVLQPMGLLHGGAAVAFAESLGSMAAYLCVDFNKQHCVGLDINANHIRGVREGMVFGTAKAIHIGRTTQVWEIKITDEQERLVSIHRLTVAVIDRK</sequence>
<proteinExistence type="inferred from homology"/>
<dbReference type="PANTHER" id="PTHR43240">
    <property type="entry name" value="1,4-DIHYDROXY-2-NAPHTHOYL-COA THIOESTERASE 1"/>
    <property type="match status" value="1"/>
</dbReference>
<dbReference type="Proteomes" id="UP001354989">
    <property type="component" value="Chromosome"/>
</dbReference>
<dbReference type="EMBL" id="AP025292">
    <property type="protein sequence ID" value="BDC99377.1"/>
    <property type="molecule type" value="Genomic_DNA"/>
</dbReference>
<dbReference type="InterPro" id="IPR006683">
    <property type="entry name" value="Thioestr_dom"/>
</dbReference>
<dbReference type="PANTHER" id="PTHR43240:SF5">
    <property type="entry name" value="1,4-DIHYDROXY-2-NAPHTHOYL-COA THIOESTERASE 1"/>
    <property type="match status" value="1"/>
</dbReference>
<dbReference type="Gene3D" id="3.10.129.10">
    <property type="entry name" value="Hotdog Thioesterase"/>
    <property type="match status" value="1"/>
</dbReference>
<dbReference type="CDD" id="cd03443">
    <property type="entry name" value="PaaI_thioesterase"/>
    <property type="match status" value="1"/>
</dbReference>
<name>A0ABN6L818_9BACT</name>
<evidence type="ECO:0000313" key="4">
    <source>
        <dbReference type="EMBL" id="BDC99377.1"/>
    </source>
</evidence>
<comment type="similarity">
    <text evidence="1">Belongs to the thioesterase PaaI family.</text>
</comment>
<organism evidence="4 5">
    <name type="scientific">Persicobacter psychrovividus</name>
    <dbReference type="NCBI Taxonomy" id="387638"/>
    <lineage>
        <taxon>Bacteria</taxon>
        <taxon>Pseudomonadati</taxon>
        <taxon>Bacteroidota</taxon>
        <taxon>Cytophagia</taxon>
        <taxon>Cytophagales</taxon>
        <taxon>Persicobacteraceae</taxon>
        <taxon>Persicobacter</taxon>
    </lineage>
</organism>